<dbReference type="Pfam" id="PF00621">
    <property type="entry name" value="RhoGEF"/>
    <property type="match status" value="1"/>
</dbReference>
<dbReference type="InterPro" id="IPR013761">
    <property type="entry name" value="SAM/pointed_sf"/>
</dbReference>
<evidence type="ECO:0000259" key="9">
    <source>
        <dbReference type="PROSITE" id="PS50105"/>
    </source>
</evidence>
<feature type="region of interest" description="Disordered" evidence="6">
    <location>
        <begin position="1"/>
        <end position="148"/>
    </location>
</feature>
<dbReference type="PROSITE" id="PS50105">
    <property type="entry name" value="SAM_DOMAIN"/>
    <property type="match status" value="1"/>
</dbReference>
<dbReference type="Pfam" id="PF00536">
    <property type="entry name" value="SAM_1"/>
    <property type="match status" value="1"/>
</dbReference>
<evidence type="ECO:0000256" key="6">
    <source>
        <dbReference type="SAM" id="MobiDB-lite"/>
    </source>
</evidence>
<dbReference type="InterPro" id="IPR047271">
    <property type="entry name" value="Ephexin-like"/>
</dbReference>
<dbReference type="SMART" id="SM00325">
    <property type="entry name" value="RhoGEF"/>
    <property type="match status" value="1"/>
</dbReference>
<dbReference type="GeneID" id="109481873"/>
<feature type="domain" description="ZU5" evidence="10">
    <location>
        <begin position="920"/>
        <end position="1061"/>
    </location>
</feature>
<evidence type="ECO:0000256" key="1">
    <source>
        <dbReference type="ARBA" id="ARBA00004167"/>
    </source>
</evidence>
<dbReference type="Pfam" id="PF00531">
    <property type="entry name" value="Death"/>
    <property type="match status" value="1"/>
</dbReference>
<evidence type="ECO:0000313" key="12">
    <source>
        <dbReference type="RefSeq" id="XP_019640063.1"/>
    </source>
</evidence>
<dbReference type="GO" id="GO:0016020">
    <property type="term" value="C:membrane"/>
    <property type="evidence" value="ECO:0007669"/>
    <property type="project" value="UniProtKB-SubCell"/>
</dbReference>
<dbReference type="CDD" id="cd01221">
    <property type="entry name" value="PH_ephexin"/>
    <property type="match status" value="1"/>
</dbReference>
<dbReference type="PANTHER" id="PTHR12845">
    <property type="entry name" value="GUANINE NUCLEOTIDE EXCHANGE FACTOR"/>
    <property type="match status" value="1"/>
</dbReference>
<feature type="compositionally biased region" description="Pro residues" evidence="6">
    <location>
        <begin position="27"/>
        <end position="36"/>
    </location>
</feature>
<keyword evidence="11" id="KW-1185">Reference proteome</keyword>
<dbReference type="Gene3D" id="1.10.533.10">
    <property type="entry name" value="Death Domain, Fas"/>
    <property type="match status" value="1"/>
</dbReference>
<evidence type="ECO:0000256" key="2">
    <source>
        <dbReference type="ARBA" id="ARBA00009844"/>
    </source>
</evidence>
<comment type="subcellular location">
    <subcellularLocation>
        <location evidence="1">Membrane</location>
        <topology evidence="1">Single-pass membrane protein</topology>
    </subcellularLocation>
</comment>
<dbReference type="InterPro" id="IPR000906">
    <property type="entry name" value="ZU5_dom"/>
</dbReference>
<organism evidence="11 12">
    <name type="scientific">Branchiostoma belcheri</name>
    <name type="common">Amphioxus</name>
    <dbReference type="NCBI Taxonomy" id="7741"/>
    <lineage>
        <taxon>Eukaryota</taxon>
        <taxon>Metazoa</taxon>
        <taxon>Chordata</taxon>
        <taxon>Cephalochordata</taxon>
        <taxon>Leptocardii</taxon>
        <taxon>Amphioxiformes</taxon>
        <taxon>Branchiostomatidae</taxon>
        <taxon>Branchiostoma</taxon>
    </lineage>
</organism>
<dbReference type="SUPFAM" id="SSF47769">
    <property type="entry name" value="SAM/Pointed domain"/>
    <property type="match status" value="1"/>
</dbReference>
<dbReference type="PANTHER" id="PTHR12845:SF5">
    <property type="entry name" value="EPHEXIN, ISOFORM D"/>
    <property type="match status" value="1"/>
</dbReference>
<dbReference type="GO" id="GO:0007165">
    <property type="term" value="P:signal transduction"/>
    <property type="evidence" value="ECO:0007669"/>
    <property type="project" value="InterPro"/>
</dbReference>
<dbReference type="InterPro" id="IPR000219">
    <property type="entry name" value="DH_dom"/>
</dbReference>
<dbReference type="Pfam" id="PF17217">
    <property type="entry name" value="UPA"/>
    <property type="match status" value="1"/>
</dbReference>
<comment type="similarity">
    <text evidence="2">Belongs to the unc-5 family.</text>
</comment>
<dbReference type="Gene3D" id="1.10.150.50">
    <property type="entry name" value="Transcription Factor, Ets-1"/>
    <property type="match status" value="1"/>
</dbReference>
<keyword evidence="3" id="KW-0812">Transmembrane</keyword>
<feature type="region of interest" description="Disordered" evidence="6">
    <location>
        <begin position="1334"/>
        <end position="1403"/>
    </location>
</feature>
<dbReference type="InterPro" id="IPR047270">
    <property type="entry name" value="PH_ephexin"/>
</dbReference>
<dbReference type="RefSeq" id="XP_019640063.1">
    <property type="nucleotide sequence ID" value="XM_019784504.1"/>
</dbReference>
<feature type="domain" description="SAM" evidence="9">
    <location>
        <begin position="250"/>
        <end position="317"/>
    </location>
</feature>
<dbReference type="PROSITE" id="PS50010">
    <property type="entry name" value="DH_2"/>
    <property type="match status" value="1"/>
</dbReference>
<dbReference type="Pfam" id="PF00791">
    <property type="entry name" value="ZU5"/>
    <property type="match status" value="1"/>
</dbReference>
<name>A0A6P4ZT65_BRABE</name>
<evidence type="ECO:0000313" key="11">
    <source>
        <dbReference type="Proteomes" id="UP000515135"/>
    </source>
</evidence>
<dbReference type="Gene3D" id="1.20.900.10">
    <property type="entry name" value="Dbl homology (DH) domain"/>
    <property type="match status" value="1"/>
</dbReference>
<dbReference type="GO" id="GO:0005085">
    <property type="term" value="F:guanyl-nucleotide exchange factor activity"/>
    <property type="evidence" value="ECO:0007669"/>
    <property type="project" value="InterPro"/>
</dbReference>
<evidence type="ECO:0000259" key="7">
    <source>
        <dbReference type="PROSITE" id="PS50010"/>
    </source>
</evidence>
<evidence type="ECO:0000256" key="3">
    <source>
        <dbReference type="ARBA" id="ARBA00022692"/>
    </source>
</evidence>
<protein>
    <submittedName>
        <fullName evidence="12">Uncharacterized protein LOC109481873</fullName>
    </submittedName>
</protein>
<feature type="compositionally biased region" description="Basic and acidic residues" evidence="6">
    <location>
        <begin position="1334"/>
        <end position="1363"/>
    </location>
</feature>
<feature type="compositionally biased region" description="Polar residues" evidence="6">
    <location>
        <begin position="1393"/>
        <end position="1403"/>
    </location>
</feature>
<dbReference type="KEGG" id="bbel:109481873"/>
<gene>
    <name evidence="12" type="primary">LOC109481873</name>
</gene>
<dbReference type="InterPro" id="IPR035899">
    <property type="entry name" value="DBL_dom_sf"/>
</dbReference>
<feature type="compositionally biased region" description="Basic residues" evidence="6">
    <location>
        <begin position="206"/>
        <end position="215"/>
    </location>
</feature>
<feature type="region of interest" description="Disordered" evidence="6">
    <location>
        <begin position="167"/>
        <end position="216"/>
    </location>
</feature>
<proteinExistence type="inferred from homology"/>
<feature type="compositionally biased region" description="Basic and acidic residues" evidence="6">
    <location>
        <begin position="109"/>
        <end position="123"/>
    </location>
</feature>
<dbReference type="SUPFAM" id="SSF47986">
    <property type="entry name" value="DEATH domain"/>
    <property type="match status" value="1"/>
</dbReference>
<feature type="domain" description="Death" evidence="8">
    <location>
        <begin position="1255"/>
        <end position="1328"/>
    </location>
</feature>
<accession>A0A6P4ZT65</accession>
<feature type="compositionally biased region" description="Basic and acidic residues" evidence="6">
    <location>
        <begin position="130"/>
        <end position="142"/>
    </location>
</feature>
<dbReference type="PROSITE" id="PS51145">
    <property type="entry name" value="ZU5"/>
    <property type="match status" value="1"/>
</dbReference>
<evidence type="ECO:0000259" key="10">
    <source>
        <dbReference type="PROSITE" id="PS51145"/>
    </source>
</evidence>
<dbReference type="SMART" id="SM00218">
    <property type="entry name" value="ZU5"/>
    <property type="match status" value="1"/>
</dbReference>
<dbReference type="InterPro" id="IPR001660">
    <property type="entry name" value="SAM"/>
</dbReference>
<keyword evidence="4" id="KW-1133">Transmembrane helix</keyword>
<dbReference type="InterPro" id="IPR011029">
    <property type="entry name" value="DEATH-like_dom_sf"/>
</dbReference>
<keyword evidence="5" id="KW-0472">Membrane</keyword>
<evidence type="ECO:0000256" key="4">
    <source>
        <dbReference type="ARBA" id="ARBA00022989"/>
    </source>
</evidence>
<feature type="compositionally biased region" description="Polar residues" evidence="6">
    <location>
        <begin position="81"/>
        <end position="107"/>
    </location>
</feature>
<evidence type="ECO:0000259" key="8">
    <source>
        <dbReference type="PROSITE" id="PS50017"/>
    </source>
</evidence>
<dbReference type="PROSITE" id="PS50017">
    <property type="entry name" value="DEATH_DOMAIN"/>
    <property type="match status" value="1"/>
</dbReference>
<sequence length="1403" mass="156844">MKEKGDVAGTRSRAPRSPHGPRTTKPDFPPPPPPRGPSLKHQDSVDSSGMTSTDKHVGGSEEPTEPSMYPRLDKTGRSVPNMYSSQIPALRSSGDTSSGHSFTSQPQKAEVDRAFHESDESRTHRTLPARLDRRAGETEDQIRPLPIPGYVRREKFPATRVKSLDEAVFEHQRKTKPPPLPSKKRRSAPNIFQQLPHMSEAPPGKKVPHGTRKKSLPTLTLPTFKTLRQISETSSMGEPEEPDQALVRHWTRKDVKAWIKTSWPKHLQTYKKKFYSKKINGEALLTLTEERLTDELKVQQPEDRSAIMNLVKTLRTAGSKERLVDEQDEEMFHSGPLYQNSEVLLEHQDDAGTEEQGAGIFRGRTKSFWRDFSMVKKDARVEQLQDSEVALHEAKYEIIKLHVSLLKSLKVLVDVFESDETLLSIMGQHNHRRLFANTDALMSMTRSLLKELKHSFNRDVMMTELLALDTYDRYLVDYHKYCRTAAYQQALLQKLLQESSEFAVRIDQLEIYPRCCGNKLESFLKIPFQHIIKLKTVFEGILRHAPKSSGQESSAHEIINALEKTSEKCEEAVATMTESLELQRKLIFHKTKEVEVASPGRWLERAGEFSELRGGRISSPEAPVMMFVFNDMVLLAQRASKDDLTVLDYALRPLVEVQPIGQALCRAFGMEDLYQITLVANHRGVMEELVLHPETSGDVDLLLSISAWEEQVSDEDVQYGVITESFLIMEAADKPIAFKEGDVVKIYGGLEEARVHAVRMTDGQTGVLPGNIISVVSGESGGYGSRERCTSAKVVPKHLSSTQDPVMMISRLPSLVKGVEPVISRVPSLVKGADPAVISRVPSLVKGADPAAISRVPSLVKSPVGTAPKGSLIGGSDSNQSLSGNIKQYSNFDALWSQAQERLDALVKSSSDKFNMVSSNFAAGVFDERGGHLSILERGISLFIPPGAIAGGPTKVYIYLESIDVHQDENLPEGQAMMSSTLYCGPPGTQFNEDVVFTLPYQGSGCDTMWNVYPVQTQTAVGETPNWRSLTDDVEAMHFLSNGFCTYFVSHFTGFGVVGDCSRSGGAKIKIFRFGAFASPMEMRGKNRRVRVRCWEGKKSELERVLQLEKTEHSGKLIDAHRPLPLREGQGDVWMAATDTSSGWQLRGCGEQSIPEILLWMEEDEPVDPSCTFEFRTASEKSGQFGCTVKIYQEQTPNTSVRLSVTDFEEPHQVSSFESPNEWFLRLQPELQPIKQDGALLPPSAHRQICTVLDVQNTLGNDWRAFAEKLGLQFDTICWVEGKRPTARLLYYWEHTNAGGGLSALRSLKQIFQELEREDVAEILKNAISHHFTEHTEGRRSTEPAVSEYRERPDAEQYARRTSDSVNVTTDRGKTPRKAGTQGVQAGRVPQHLSESSRAISVH</sequence>
<dbReference type="SMART" id="SM00454">
    <property type="entry name" value="SAM"/>
    <property type="match status" value="1"/>
</dbReference>
<evidence type="ECO:0000256" key="5">
    <source>
        <dbReference type="ARBA" id="ARBA00023136"/>
    </source>
</evidence>
<feature type="domain" description="DH" evidence="7">
    <location>
        <begin position="390"/>
        <end position="572"/>
    </location>
</feature>
<reference evidence="12" key="1">
    <citation type="submission" date="2025-08" db="UniProtKB">
        <authorList>
            <consortium name="RefSeq"/>
        </authorList>
    </citation>
    <scope>IDENTIFICATION</scope>
    <source>
        <tissue evidence="12">Gonad</tissue>
    </source>
</reference>
<dbReference type="InterPro" id="IPR000488">
    <property type="entry name" value="Death_dom"/>
</dbReference>
<dbReference type="Gene3D" id="2.60.220.30">
    <property type="match status" value="1"/>
</dbReference>
<dbReference type="Proteomes" id="UP000515135">
    <property type="component" value="Unplaced"/>
</dbReference>
<dbReference type="SUPFAM" id="SSF48065">
    <property type="entry name" value="DBL homology domain (DH-domain)"/>
    <property type="match status" value="1"/>
</dbReference>
<dbReference type="InterPro" id="IPR033772">
    <property type="entry name" value="UPA"/>
</dbReference>
<dbReference type="OrthoDB" id="6065502at2759"/>